<reference evidence="1 2" key="1">
    <citation type="submission" date="2023-09" db="EMBL/GenBank/DDBJ databases">
        <title>Multi-omics analysis of a traditional fermented food reveals byproduct-associated fungal strains for waste-to-food upcycling.</title>
        <authorList>
            <consortium name="Lawrence Berkeley National Laboratory"/>
            <person name="Rekdal V.M."/>
            <person name="Villalobos-Escobedo J.M."/>
            <person name="Rodriguez-Valeron N."/>
            <person name="Garcia M.O."/>
            <person name="Vasquez D.P."/>
            <person name="Damayanti I."/>
            <person name="Sorensen P.M."/>
            <person name="Baidoo E.E."/>
            <person name="De Carvalho A.C."/>
            <person name="Riley R."/>
            <person name="Lipzen A."/>
            <person name="He G."/>
            <person name="Yan M."/>
            <person name="Haridas S."/>
            <person name="Daum C."/>
            <person name="Yoshinaga Y."/>
            <person name="Ng V."/>
            <person name="Grigoriev I.V."/>
            <person name="Munk R."/>
            <person name="Nuraida L."/>
            <person name="Wijaya C.H."/>
            <person name="Morales P.-C."/>
            <person name="Keasling J.D."/>
        </authorList>
    </citation>
    <scope>NUCLEOTIDE SEQUENCE [LARGE SCALE GENOMIC DNA]</scope>
    <source>
        <strain evidence="1 2">FGSC 2613</strain>
    </source>
</reference>
<protein>
    <submittedName>
        <fullName evidence="1">Uncharacterized protein</fullName>
    </submittedName>
</protein>
<evidence type="ECO:0000313" key="2">
    <source>
        <dbReference type="Proteomes" id="UP001451303"/>
    </source>
</evidence>
<dbReference type="EMBL" id="JAVLET010000004">
    <property type="protein sequence ID" value="KAL0470083.1"/>
    <property type="molecule type" value="Genomic_DNA"/>
</dbReference>
<name>A0ABR3DCS9_NEUIN</name>
<keyword evidence="2" id="KW-1185">Reference proteome</keyword>
<accession>A0ABR3DCS9</accession>
<dbReference type="Proteomes" id="UP001451303">
    <property type="component" value="Unassembled WGS sequence"/>
</dbReference>
<evidence type="ECO:0000313" key="1">
    <source>
        <dbReference type="EMBL" id="KAL0470083.1"/>
    </source>
</evidence>
<gene>
    <name evidence="1" type="ORF">QR685DRAFT_522732</name>
</gene>
<proteinExistence type="predicted"/>
<comment type="caution">
    <text evidence="1">The sequence shown here is derived from an EMBL/GenBank/DDBJ whole genome shotgun (WGS) entry which is preliminary data.</text>
</comment>
<organism evidence="1 2">
    <name type="scientific">Neurospora intermedia</name>
    <dbReference type="NCBI Taxonomy" id="5142"/>
    <lineage>
        <taxon>Eukaryota</taxon>
        <taxon>Fungi</taxon>
        <taxon>Dikarya</taxon>
        <taxon>Ascomycota</taxon>
        <taxon>Pezizomycotina</taxon>
        <taxon>Sordariomycetes</taxon>
        <taxon>Sordariomycetidae</taxon>
        <taxon>Sordariales</taxon>
        <taxon>Sordariaceae</taxon>
        <taxon>Neurospora</taxon>
    </lineage>
</organism>
<sequence length="146" mass="15674">MLLCPTLDYVTAHAGIPFLPSHGALGAHRWGRRCVSLSIKPMVFLHPRFRSDANDHFATPSLTGWIINNVFSRYCAVIHAATVAFERSKESGVGTEFGFRIGRELANLGGFALAGEGKTPGVEADGGACLAISRGSGSKAETWWEI</sequence>